<dbReference type="GO" id="GO:0016757">
    <property type="term" value="F:glycosyltransferase activity"/>
    <property type="evidence" value="ECO:0007669"/>
    <property type="project" value="InterPro"/>
</dbReference>
<dbReference type="Gene3D" id="3.40.50.2000">
    <property type="entry name" value="Glycogen Phosphorylase B"/>
    <property type="match status" value="2"/>
</dbReference>
<sequence length="361" mass="38208">MQPGLRIAYVINSVEGGGAAFPVPRICAVLRDNGAEVRILALTRRDGRAAGPIEAAGFELRVRPGGRGDHLAALRWLDAEIADLRPTHLWTSLSRATLLGQLVGLRRGLPVVSWQHAAWLRPANRLLLRATRRLSTLWIADSQQVFELTHVRLGVPYERLVCWPIFAADPDAPRAAPWRPGEVVRVGSLGRLHPVKGYDLLIEALARLADGATPFEVVIGGDGEQRAALQSLATVRGVRNLRFAGFVEDTRGFLAGLHLYVQPSRSEGFCVGAHEAMAAGVPVLASSVGELPHSIIPGATGALVPPGDPVALAAALAGLLGRPEHLAAMGEAGRTRVLERASAAAFADTGAAIVARLRGAG</sequence>
<dbReference type="AlphaFoldDB" id="A0A839V0R1"/>
<accession>A0A839V0R1</accession>
<feature type="domain" description="Glycosyltransferase subfamily 4-like N-terminal" evidence="2">
    <location>
        <begin position="17"/>
        <end position="164"/>
    </location>
</feature>
<dbReference type="SUPFAM" id="SSF53756">
    <property type="entry name" value="UDP-Glycosyltransferase/glycogen phosphorylase"/>
    <property type="match status" value="1"/>
</dbReference>
<reference evidence="3 4" key="1">
    <citation type="submission" date="2020-08" db="EMBL/GenBank/DDBJ databases">
        <title>Genomic Encyclopedia of Type Strains, Phase III (KMG-III): the genomes of soil and plant-associated and newly described type strains.</title>
        <authorList>
            <person name="Whitman W."/>
        </authorList>
    </citation>
    <scope>NUCLEOTIDE SEQUENCE [LARGE SCALE GENOMIC DNA]</scope>
    <source>
        <strain evidence="3 4">CECT 8088</strain>
    </source>
</reference>
<dbReference type="InterPro" id="IPR028098">
    <property type="entry name" value="Glyco_trans_4-like_N"/>
</dbReference>
<keyword evidence="3" id="KW-0808">Transferase</keyword>
<protein>
    <submittedName>
        <fullName evidence="3">Glycosyltransferase involved in cell wall biosynthesis</fullName>
    </submittedName>
</protein>
<dbReference type="Pfam" id="PF13439">
    <property type="entry name" value="Glyco_transf_4"/>
    <property type="match status" value="1"/>
</dbReference>
<dbReference type="PANTHER" id="PTHR12526">
    <property type="entry name" value="GLYCOSYLTRANSFERASE"/>
    <property type="match status" value="1"/>
</dbReference>
<comment type="caution">
    <text evidence="3">The sequence shown here is derived from an EMBL/GenBank/DDBJ whole genome shotgun (WGS) entry which is preliminary data.</text>
</comment>
<dbReference type="Proteomes" id="UP000557688">
    <property type="component" value="Unassembled WGS sequence"/>
</dbReference>
<keyword evidence="4" id="KW-1185">Reference proteome</keyword>
<dbReference type="RefSeq" id="WP_246330166.1">
    <property type="nucleotide sequence ID" value="NZ_JACHXV010000006.1"/>
</dbReference>
<dbReference type="EMBL" id="JACHXV010000006">
    <property type="protein sequence ID" value="MBB3174134.1"/>
    <property type="molecule type" value="Genomic_DNA"/>
</dbReference>
<evidence type="ECO:0000313" key="3">
    <source>
        <dbReference type="EMBL" id="MBB3174134.1"/>
    </source>
</evidence>
<gene>
    <name evidence="3" type="ORF">FHR90_001970</name>
</gene>
<evidence type="ECO:0000259" key="2">
    <source>
        <dbReference type="Pfam" id="PF13439"/>
    </source>
</evidence>
<organism evidence="3 4">
    <name type="scientific">Endobacter medicaginis</name>
    <dbReference type="NCBI Taxonomy" id="1181271"/>
    <lineage>
        <taxon>Bacteria</taxon>
        <taxon>Pseudomonadati</taxon>
        <taxon>Pseudomonadota</taxon>
        <taxon>Alphaproteobacteria</taxon>
        <taxon>Acetobacterales</taxon>
        <taxon>Acetobacteraceae</taxon>
        <taxon>Endobacter</taxon>
    </lineage>
</organism>
<name>A0A839V0R1_9PROT</name>
<dbReference type="CDD" id="cd03801">
    <property type="entry name" value="GT4_PimA-like"/>
    <property type="match status" value="1"/>
</dbReference>
<dbReference type="InterPro" id="IPR001296">
    <property type="entry name" value="Glyco_trans_1"/>
</dbReference>
<proteinExistence type="predicted"/>
<feature type="domain" description="Glycosyl transferase family 1" evidence="1">
    <location>
        <begin position="186"/>
        <end position="335"/>
    </location>
</feature>
<evidence type="ECO:0000259" key="1">
    <source>
        <dbReference type="Pfam" id="PF00534"/>
    </source>
</evidence>
<dbReference type="Pfam" id="PF00534">
    <property type="entry name" value="Glycos_transf_1"/>
    <property type="match status" value="1"/>
</dbReference>
<evidence type="ECO:0000313" key="4">
    <source>
        <dbReference type="Proteomes" id="UP000557688"/>
    </source>
</evidence>